<keyword evidence="2" id="KW-1185">Reference proteome</keyword>
<sequence>MPAAAAGDPVQALRSATQALHARLDSQLPLAQPADATQSLHHYHEHLRVLHGWLSDLTPLLQRAGWGQGLLEPLRADLADAGLAGAPAGRASPPPDSAAAAWGVAYVVEGSQLGGRVLHQRLRRAGVAAPLRYLQGRGAATGAHWNSFLQALRAALVAPADVAAASAAACWAFEDLLGRFRQEELIP</sequence>
<comment type="caution">
    <text evidence="1">The sequence shown here is derived from an EMBL/GenBank/DDBJ whole genome shotgun (WGS) entry which is preliminary data.</text>
</comment>
<dbReference type="AlphaFoldDB" id="A0A368Y5Q2"/>
<dbReference type="RefSeq" id="WP_147282783.1">
    <property type="nucleotide sequence ID" value="NZ_QPJK01000001.1"/>
</dbReference>
<proteinExistence type="predicted"/>
<dbReference type="Proteomes" id="UP000252884">
    <property type="component" value="Unassembled WGS sequence"/>
</dbReference>
<evidence type="ECO:0000313" key="1">
    <source>
        <dbReference type="EMBL" id="RCW75532.1"/>
    </source>
</evidence>
<gene>
    <name evidence="1" type="ORF">DES41_101124</name>
</gene>
<organism evidence="1 2">
    <name type="scientific">Pseudorhodoferax soli</name>
    <dbReference type="NCBI Taxonomy" id="545864"/>
    <lineage>
        <taxon>Bacteria</taxon>
        <taxon>Pseudomonadati</taxon>
        <taxon>Pseudomonadota</taxon>
        <taxon>Betaproteobacteria</taxon>
        <taxon>Burkholderiales</taxon>
        <taxon>Comamonadaceae</taxon>
    </lineage>
</organism>
<accession>A0A368Y5Q2</accession>
<evidence type="ECO:0000313" key="2">
    <source>
        <dbReference type="Proteomes" id="UP000252884"/>
    </source>
</evidence>
<dbReference type="CDD" id="cd19166">
    <property type="entry name" value="HemeO-bac"/>
    <property type="match status" value="1"/>
</dbReference>
<dbReference type="InterPro" id="IPR016084">
    <property type="entry name" value="Haem_Oase-like_multi-hlx"/>
</dbReference>
<dbReference type="Gene3D" id="1.20.910.10">
    <property type="entry name" value="Heme oxygenase-like"/>
    <property type="match status" value="1"/>
</dbReference>
<name>A0A368Y5Q2_9BURK</name>
<dbReference type="SUPFAM" id="SSF48613">
    <property type="entry name" value="Heme oxygenase-like"/>
    <property type="match status" value="1"/>
</dbReference>
<dbReference type="EMBL" id="QPJK01000001">
    <property type="protein sequence ID" value="RCW75532.1"/>
    <property type="molecule type" value="Genomic_DNA"/>
</dbReference>
<protein>
    <submittedName>
        <fullName evidence="1">Heme oxygenase</fullName>
    </submittedName>
</protein>
<reference evidence="1 2" key="1">
    <citation type="submission" date="2018-07" db="EMBL/GenBank/DDBJ databases">
        <title>Genomic Encyclopedia of Type Strains, Phase IV (KMG-IV): sequencing the most valuable type-strain genomes for metagenomic binning, comparative biology and taxonomic classification.</title>
        <authorList>
            <person name="Goeker M."/>
        </authorList>
    </citation>
    <scope>NUCLEOTIDE SEQUENCE [LARGE SCALE GENOMIC DNA]</scope>
    <source>
        <strain evidence="1 2">DSM 21634</strain>
    </source>
</reference>
<dbReference type="OrthoDB" id="114943at2"/>